<dbReference type="InterPro" id="IPR000210">
    <property type="entry name" value="BTB/POZ_dom"/>
</dbReference>
<keyword evidence="2" id="KW-0479">Metal-binding</keyword>
<evidence type="ECO:0000256" key="3">
    <source>
        <dbReference type="ARBA" id="ARBA00022737"/>
    </source>
</evidence>
<gene>
    <name evidence="15" type="primary">LOC108740286</name>
</gene>
<evidence type="ECO:0000259" key="12">
    <source>
        <dbReference type="PROSITE" id="PS50097"/>
    </source>
</evidence>
<evidence type="ECO:0000256" key="9">
    <source>
        <dbReference type="ARBA" id="ARBA00023242"/>
    </source>
</evidence>
<evidence type="ECO:0000256" key="11">
    <source>
        <dbReference type="SAM" id="MobiDB-lite"/>
    </source>
</evidence>
<dbReference type="PANTHER" id="PTHR46105:SF5">
    <property type="entry name" value="ZINC FINGER AND BTB DOMAIN-CONTAINING PROTEIN 44 ISOFORM X1"/>
    <property type="match status" value="1"/>
</dbReference>
<dbReference type="KEGG" id="apln:108740286"/>
<dbReference type="OrthoDB" id="4845755at2759"/>
<keyword evidence="8" id="KW-0804">Transcription</keyword>
<comment type="subcellular location">
    <subcellularLocation>
        <location evidence="1">Nucleus</location>
    </subcellularLocation>
</comment>
<dbReference type="InterPro" id="IPR050457">
    <property type="entry name" value="ZnFinger_BTB_dom_contain"/>
</dbReference>
<dbReference type="InParanoid" id="A0A1W4X1T8"/>
<feature type="domain" description="C2H2-type" evidence="13">
    <location>
        <begin position="367"/>
        <end position="389"/>
    </location>
</feature>
<keyword evidence="5" id="KW-0862">Zinc</keyword>
<evidence type="ECO:0000256" key="2">
    <source>
        <dbReference type="ARBA" id="ARBA00022723"/>
    </source>
</evidence>
<name>A0A1W4X1T8_AGRPL</name>
<feature type="domain" description="BTB" evidence="12">
    <location>
        <begin position="35"/>
        <end position="101"/>
    </location>
</feature>
<dbReference type="Gene3D" id="3.30.710.10">
    <property type="entry name" value="Potassium Channel Kv1.1, Chain A"/>
    <property type="match status" value="1"/>
</dbReference>
<dbReference type="SMART" id="SM00355">
    <property type="entry name" value="ZnF_C2H2"/>
    <property type="match status" value="2"/>
</dbReference>
<feature type="region of interest" description="Disordered" evidence="11">
    <location>
        <begin position="454"/>
        <end position="492"/>
    </location>
</feature>
<dbReference type="Pfam" id="PF00651">
    <property type="entry name" value="BTB"/>
    <property type="match status" value="1"/>
</dbReference>
<keyword evidence="4 10" id="KW-0863">Zinc-finger</keyword>
<dbReference type="GO" id="GO:0008270">
    <property type="term" value="F:zinc ion binding"/>
    <property type="evidence" value="ECO:0007669"/>
    <property type="project" value="UniProtKB-KW"/>
</dbReference>
<feature type="compositionally biased region" description="Polar residues" evidence="11">
    <location>
        <begin position="200"/>
        <end position="214"/>
    </location>
</feature>
<dbReference type="PANTHER" id="PTHR46105">
    <property type="entry name" value="AGAP004733-PA"/>
    <property type="match status" value="1"/>
</dbReference>
<organism evidence="14 15">
    <name type="scientific">Agrilus planipennis</name>
    <name type="common">Emerald ash borer</name>
    <name type="synonym">Agrilus marcopoli</name>
    <dbReference type="NCBI Taxonomy" id="224129"/>
    <lineage>
        <taxon>Eukaryota</taxon>
        <taxon>Metazoa</taxon>
        <taxon>Ecdysozoa</taxon>
        <taxon>Arthropoda</taxon>
        <taxon>Hexapoda</taxon>
        <taxon>Insecta</taxon>
        <taxon>Pterygota</taxon>
        <taxon>Neoptera</taxon>
        <taxon>Endopterygota</taxon>
        <taxon>Coleoptera</taxon>
        <taxon>Polyphaga</taxon>
        <taxon>Elateriformia</taxon>
        <taxon>Buprestoidea</taxon>
        <taxon>Buprestidae</taxon>
        <taxon>Agrilinae</taxon>
        <taxon>Agrilus</taxon>
    </lineage>
</organism>
<evidence type="ECO:0000259" key="13">
    <source>
        <dbReference type="PROSITE" id="PS50157"/>
    </source>
</evidence>
<evidence type="ECO:0000256" key="6">
    <source>
        <dbReference type="ARBA" id="ARBA00023015"/>
    </source>
</evidence>
<evidence type="ECO:0000256" key="8">
    <source>
        <dbReference type="ARBA" id="ARBA00023163"/>
    </source>
</evidence>
<keyword evidence="6" id="KW-0805">Transcription regulation</keyword>
<reference evidence="15" key="1">
    <citation type="submission" date="2025-08" db="UniProtKB">
        <authorList>
            <consortium name="RefSeq"/>
        </authorList>
    </citation>
    <scope>IDENTIFICATION</scope>
    <source>
        <tissue evidence="15">Entire body</tissue>
    </source>
</reference>
<dbReference type="GO" id="GO:0005634">
    <property type="term" value="C:nucleus"/>
    <property type="evidence" value="ECO:0007669"/>
    <property type="project" value="UniProtKB-SubCell"/>
</dbReference>
<dbReference type="GO" id="GO:0000978">
    <property type="term" value="F:RNA polymerase II cis-regulatory region sequence-specific DNA binding"/>
    <property type="evidence" value="ECO:0007669"/>
    <property type="project" value="TreeGrafter"/>
</dbReference>
<dbReference type="SMART" id="SM00225">
    <property type="entry name" value="BTB"/>
    <property type="match status" value="1"/>
</dbReference>
<dbReference type="InterPro" id="IPR013087">
    <property type="entry name" value="Znf_C2H2_type"/>
</dbReference>
<dbReference type="GO" id="GO:0000981">
    <property type="term" value="F:DNA-binding transcription factor activity, RNA polymerase II-specific"/>
    <property type="evidence" value="ECO:0007669"/>
    <property type="project" value="TreeGrafter"/>
</dbReference>
<feature type="compositionally biased region" description="Basic and acidic residues" evidence="11">
    <location>
        <begin position="260"/>
        <end position="273"/>
    </location>
</feature>
<evidence type="ECO:0000256" key="7">
    <source>
        <dbReference type="ARBA" id="ARBA00023125"/>
    </source>
</evidence>
<evidence type="ECO:0000256" key="10">
    <source>
        <dbReference type="PROSITE-ProRule" id="PRU00042"/>
    </source>
</evidence>
<feature type="compositionally biased region" description="Basic and acidic residues" evidence="11">
    <location>
        <begin position="215"/>
        <end position="227"/>
    </location>
</feature>
<dbReference type="InterPro" id="IPR011333">
    <property type="entry name" value="SKP1/BTB/POZ_sf"/>
</dbReference>
<evidence type="ECO:0000313" key="15">
    <source>
        <dbReference type="RefSeq" id="XP_018330054.1"/>
    </source>
</evidence>
<dbReference type="CDD" id="cd18186">
    <property type="entry name" value="BTB_POZ_ZBTB_KLHL-like"/>
    <property type="match status" value="1"/>
</dbReference>
<dbReference type="PROSITE" id="PS50097">
    <property type="entry name" value="BTB"/>
    <property type="match status" value="1"/>
</dbReference>
<dbReference type="GeneID" id="108740286"/>
<protein>
    <submittedName>
        <fullName evidence="15">Zinc finger and BTB domain-containing protein 8B</fullName>
    </submittedName>
</protein>
<dbReference type="PROSITE" id="PS50157">
    <property type="entry name" value="ZINC_FINGER_C2H2_2"/>
    <property type="match status" value="2"/>
</dbReference>
<dbReference type="Proteomes" id="UP000192223">
    <property type="component" value="Unplaced"/>
</dbReference>
<accession>A0A1W4X1T8</accession>
<feature type="compositionally biased region" description="Basic and acidic residues" evidence="11">
    <location>
        <begin position="466"/>
        <end position="492"/>
    </location>
</feature>
<keyword evidence="7" id="KW-0238">DNA-binding</keyword>
<dbReference type="SUPFAM" id="SSF54695">
    <property type="entry name" value="POZ domain"/>
    <property type="match status" value="1"/>
</dbReference>
<dbReference type="AlphaFoldDB" id="A0A1W4X1T8"/>
<sequence>MYSLYRAWLSMSPGCSMPNVQSDLHLEPSNTSGSPDVNLLVGPSLTHFSAHKRILSFNSGFFKAALTNHTGYEPITVPNVNVDEFSSLLTFMYTGFLDLNLTNIYNILLATHILHMPGAMELCRNFLIHNQQIETRTNIIKPVPSRKAIMPLQAIVHPPLFGCLRQSRDTSFKNLKNELSSITSTNDFAVTRTRTEVDSNDNNNDNPLQHAKSSSVRDMKQNEDHTIPTRSAKTNGSCSKTKKKTEASSTHHHLNSKPLQHIEDASSGKEKKCSSKNKKRPGNFVSTDDKFEIDVACCDGPVRFHRVLNKNYGQIQTDSTNNPPKHHQHMLVSTKNEAINRIMNENIREQNKDDAGEDRSNFSGDVFKCVYCNHTFKSQYCYQKHARRHLNPVLESKVVHKKEQVSTSKREVKLLDLNVQYYPCKMCGSKFPSYYFVHKHRKLCHSNENVTDDDVTTTTTTINDAEQQKSDSKENESKDDNCEKKSDNEENK</sequence>
<evidence type="ECO:0000256" key="1">
    <source>
        <dbReference type="ARBA" id="ARBA00004123"/>
    </source>
</evidence>
<evidence type="ECO:0000313" key="14">
    <source>
        <dbReference type="Proteomes" id="UP000192223"/>
    </source>
</evidence>
<keyword evidence="3" id="KW-0677">Repeat</keyword>
<keyword evidence="14" id="KW-1185">Reference proteome</keyword>
<feature type="domain" description="C2H2-type" evidence="13">
    <location>
        <begin position="422"/>
        <end position="450"/>
    </location>
</feature>
<dbReference type="STRING" id="224129.A0A1W4X1T8"/>
<dbReference type="Gene3D" id="3.30.160.60">
    <property type="entry name" value="Classic Zinc Finger"/>
    <property type="match status" value="1"/>
</dbReference>
<evidence type="ECO:0000256" key="4">
    <source>
        <dbReference type="ARBA" id="ARBA00022771"/>
    </source>
</evidence>
<evidence type="ECO:0000256" key="5">
    <source>
        <dbReference type="ARBA" id="ARBA00022833"/>
    </source>
</evidence>
<feature type="region of interest" description="Disordered" evidence="11">
    <location>
        <begin position="195"/>
        <end position="284"/>
    </location>
</feature>
<feature type="compositionally biased region" description="Polar residues" evidence="11">
    <location>
        <begin position="228"/>
        <end position="238"/>
    </location>
</feature>
<dbReference type="RefSeq" id="XP_018330054.1">
    <property type="nucleotide sequence ID" value="XM_018474552.1"/>
</dbReference>
<proteinExistence type="predicted"/>
<keyword evidence="9" id="KW-0539">Nucleus</keyword>
<dbReference type="PROSITE" id="PS00028">
    <property type="entry name" value="ZINC_FINGER_C2H2_1"/>
    <property type="match status" value="2"/>
</dbReference>